<dbReference type="Pfam" id="PF01220">
    <property type="entry name" value="DHquinase_II"/>
    <property type="match status" value="1"/>
</dbReference>
<evidence type="ECO:0000313" key="3">
    <source>
        <dbReference type="EMBL" id="CAB4570519.1"/>
    </source>
</evidence>
<dbReference type="Gene3D" id="3.40.50.9100">
    <property type="entry name" value="Dehydroquinase, class II"/>
    <property type="match status" value="1"/>
</dbReference>
<dbReference type="PANTHER" id="PTHR21272:SF3">
    <property type="entry name" value="CATABOLIC 3-DEHYDROQUINASE"/>
    <property type="match status" value="1"/>
</dbReference>
<dbReference type="SUPFAM" id="SSF52304">
    <property type="entry name" value="Type II 3-dehydroquinate dehydratase"/>
    <property type="match status" value="1"/>
</dbReference>
<organism evidence="3">
    <name type="scientific">freshwater metagenome</name>
    <dbReference type="NCBI Taxonomy" id="449393"/>
    <lineage>
        <taxon>unclassified sequences</taxon>
        <taxon>metagenomes</taxon>
        <taxon>ecological metagenomes</taxon>
    </lineage>
</organism>
<protein>
    <recommendedName>
        <fullName evidence="1">3-dehydroquinate dehydratase</fullName>
        <ecNumber evidence="1">4.2.1.10</ecNumber>
    </recommendedName>
</protein>
<sequence>MGEGVEMIKVLVLNGPNIQRLGTREPEIYGKDTFEDLKNACIDFGKQNDFEIDFRQTDDEATIIKWLHEASDNKIPVVINPAAFTHYSYAMRDAAAMHTAPLIEVHISNPQAREEFRHFSVLAGVADGAIAGFGIDSYRLALSALKKLIK</sequence>
<dbReference type="PROSITE" id="PS01029">
    <property type="entry name" value="DEHYDROQUINASE_II"/>
    <property type="match status" value="1"/>
</dbReference>
<dbReference type="EC" id="4.2.1.10" evidence="1"/>
<gene>
    <name evidence="3" type="ORF">UFOPK1740_00190</name>
</gene>
<dbReference type="GO" id="GO:0003855">
    <property type="term" value="F:3-dehydroquinate dehydratase activity"/>
    <property type="evidence" value="ECO:0007669"/>
    <property type="project" value="UniProtKB-EC"/>
</dbReference>
<dbReference type="PIRSF" id="PIRSF001399">
    <property type="entry name" value="DHquinase_II"/>
    <property type="match status" value="1"/>
</dbReference>
<keyword evidence="2" id="KW-0456">Lyase</keyword>
<dbReference type="NCBIfam" id="NF003807">
    <property type="entry name" value="PRK05395.1-4"/>
    <property type="match status" value="1"/>
</dbReference>
<evidence type="ECO:0000256" key="2">
    <source>
        <dbReference type="ARBA" id="ARBA00023239"/>
    </source>
</evidence>
<accession>A0A6J6E5H9</accession>
<dbReference type="InterPro" id="IPR036441">
    <property type="entry name" value="DHquinase_II_sf"/>
</dbReference>
<dbReference type="EMBL" id="CAEZTU010000005">
    <property type="protein sequence ID" value="CAB4570519.1"/>
    <property type="molecule type" value="Genomic_DNA"/>
</dbReference>
<dbReference type="InterPro" id="IPR001874">
    <property type="entry name" value="DHquinase_II"/>
</dbReference>
<dbReference type="NCBIfam" id="NF003806">
    <property type="entry name" value="PRK05395.1-3"/>
    <property type="match status" value="1"/>
</dbReference>
<dbReference type="AlphaFoldDB" id="A0A6J6E5H9"/>
<proteinExistence type="inferred from homology"/>
<dbReference type="InterPro" id="IPR018509">
    <property type="entry name" value="DHquinase_II_CS"/>
</dbReference>
<name>A0A6J6E5H9_9ZZZZ</name>
<dbReference type="NCBIfam" id="TIGR01088">
    <property type="entry name" value="aroQ"/>
    <property type="match status" value="1"/>
</dbReference>
<dbReference type="CDD" id="cd00466">
    <property type="entry name" value="DHQase_II"/>
    <property type="match status" value="1"/>
</dbReference>
<evidence type="ECO:0000256" key="1">
    <source>
        <dbReference type="ARBA" id="ARBA00012060"/>
    </source>
</evidence>
<dbReference type="GO" id="GO:0019631">
    <property type="term" value="P:quinate catabolic process"/>
    <property type="evidence" value="ECO:0007669"/>
    <property type="project" value="TreeGrafter"/>
</dbReference>
<dbReference type="HAMAP" id="MF_00169">
    <property type="entry name" value="AroQ"/>
    <property type="match status" value="1"/>
</dbReference>
<reference evidence="3" key="1">
    <citation type="submission" date="2020-05" db="EMBL/GenBank/DDBJ databases">
        <authorList>
            <person name="Chiriac C."/>
            <person name="Salcher M."/>
            <person name="Ghai R."/>
            <person name="Kavagutti S V."/>
        </authorList>
    </citation>
    <scope>NUCLEOTIDE SEQUENCE</scope>
</reference>
<dbReference type="PANTHER" id="PTHR21272">
    <property type="entry name" value="CATABOLIC 3-DEHYDROQUINASE"/>
    <property type="match status" value="1"/>
</dbReference>
<dbReference type="NCBIfam" id="NF003805">
    <property type="entry name" value="PRK05395.1-2"/>
    <property type="match status" value="1"/>
</dbReference>